<dbReference type="GO" id="GO:0005737">
    <property type="term" value="C:cytoplasm"/>
    <property type="evidence" value="ECO:0007669"/>
    <property type="project" value="TreeGrafter"/>
</dbReference>
<dbReference type="RefSeq" id="WP_008849696.1">
    <property type="nucleotide sequence ID" value="NZ_AOJH01000089.1"/>
</dbReference>
<dbReference type="Pfam" id="PF00009">
    <property type="entry name" value="GTP_EFTU"/>
    <property type="match status" value="1"/>
</dbReference>
<dbReference type="SUPFAM" id="SSF52540">
    <property type="entry name" value="P-loop containing nucleoside triphosphate hydrolases"/>
    <property type="match status" value="1"/>
</dbReference>
<name>M0NQV2_9EURY</name>
<sequence>MTTRRATLGGRRALVTDTVGFVDALPHRSVRSFRATTDAIRRADAVLLVVDAADDPEAVRDRIRTSLSAVEETDGPVIPVLNKADLLDDSELRARREAIAAAADDLAADGHAVADALEAPVPASARSGEGVDAVRNAVRAALPTAETTLRLPNTGETQSLLSWAYDRGEVRAVDYGPDGVAIDFAGRPSLVAEAERRASDIA</sequence>
<dbReference type="Proteomes" id="UP000011546">
    <property type="component" value="Unassembled WGS sequence"/>
</dbReference>
<dbReference type="PANTHER" id="PTHR10229">
    <property type="entry name" value="GTP-BINDING PROTEIN HFLX"/>
    <property type="match status" value="1"/>
</dbReference>
<dbReference type="PATRIC" id="fig|1230456.3.peg.3029"/>
<keyword evidence="3" id="KW-1185">Reference proteome</keyword>
<dbReference type="InterPro" id="IPR016496">
    <property type="entry name" value="GTPase_HflX"/>
</dbReference>
<dbReference type="EMBL" id="AOJH01000089">
    <property type="protein sequence ID" value="EMA58995.1"/>
    <property type="molecule type" value="Genomic_DNA"/>
</dbReference>
<evidence type="ECO:0000313" key="2">
    <source>
        <dbReference type="EMBL" id="EMA58995.1"/>
    </source>
</evidence>
<accession>M0NQV2</accession>
<dbReference type="GO" id="GO:0043022">
    <property type="term" value="F:ribosome binding"/>
    <property type="evidence" value="ECO:0007669"/>
    <property type="project" value="TreeGrafter"/>
</dbReference>
<dbReference type="GO" id="GO:0005525">
    <property type="term" value="F:GTP binding"/>
    <property type="evidence" value="ECO:0007669"/>
    <property type="project" value="InterPro"/>
</dbReference>
<comment type="caution">
    <text evidence="2">The sequence shown here is derived from an EMBL/GenBank/DDBJ whole genome shotgun (WGS) entry which is preliminary data.</text>
</comment>
<dbReference type="InterPro" id="IPR030394">
    <property type="entry name" value="G_HFLX_dom"/>
</dbReference>
<evidence type="ECO:0000259" key="1">
    <source>
        <dbReference type="PROSITE" id="PS51705"/>
    </source>
</evidence>
<dbReference type="STRING" id="1230456.C468_15197"/>
<evidence type="ECO:0000313" key="3">
    <source>
        <dbReference type="Proteomes" id="UP000011546"/>
    </source>
</evidence>
<dbReference type="AlphaFoldDB" id="M0NQV2"/>
<dbReference type="InterPro" id="IPR000795">
    <property type="entry name" value="T_Tr_GTP-bd_dom"/>
</dbReference>
<dbReference type="PANTHER" id="PTHR10229:SF8">
    <property type="entry name" value="GTPASE HFLX"/>
    <property type="match status" value="1"/>
</dbReference>
<protein>
    <submittedName>
        <fullName evidence="2">GTP-binding protein</fullName>
    </submittedName>
</protein>
<dbReference type="GO" id="GO:0003924">
    <property type="term" value="F:GTPase activity"/>
    <property type="evidence" value="ECO:0007669"/>
    <property type="project" value="InterPro"/>
</dbReference>
<dbReference type="Gene3D" id="3.40.50.300">
    <property type="entry name" value="P-loop containing nucleotide triphosphate hydrolases"/>
    <property type="match status" value="1"/>
</dbReference>
<dbReference type="InterPro" id="IPR027417">
    <property type="entry name" value="P-loop_NTPase"/>
</dbReference>
<proteinExistence type="predicted"/>
<organism evidence="2 3">
    <name type="scientific">Halorubrum kocurii JCM 14978</name>
    <dbReference type="NCBI Taxonomy" id="1230456"/>
    <lineage>
        <taxon>Archaea</taxon>
        <taxon>Methanobacteriati</taxon>
        <taxon>Methanobacteriota</taxon>
        <taxon>Stenosarchaea group</taxon>
        <taxon>Halobacteria</taxon>
        <taxon>Halobacteriales</taxon>
        <taxon>Haloferacaceae</taxon>
        <taxon>Halorubrum</taxon>
    </lineage>
</organism>
<feature type="domain" description="Hflx-type G" evidence="1">
    <location>
        <begin position="1"/>
        <end position="146"/>
    </location>
</feature>
<gene>
    <name evidence="2" type="ORF">C468_15197</name>
</gene>
<dbReference type="PROSITE" id="PS51705">
    <property type="entry name" value="G_HFLX"/>
    <property type="match status" value="1"/>
</dbReference>
<reference evidence="2 3" key="1">
    <citation type="journal article" date="2014" name="PLoS Genet.">
        <title>Phylogenetically driven sequencing of extremely halophilic archaea reveals strategies for static and dynamic osmo-response.</title>
        <authorList>
            <person name="Becker E.A."/>
            <person name="Seitzer P.M."/>
            <person name="Tritt A."/>
            <person name="Larsen D."/>
            <person name="Krusor M."/>
            <person name="Yao A.I."/>
            <person name="Wu D."/>
            <person name="Madern D."/>
            <person name="Eisen J.A."/>
            <person name="Darling A.E."/>
            <person name="Facciotti M.T."/>
        </authorList>
    </citation>
    <scope>NUCLEOTIDE SEQUENCE [LARGE SCALE GENOMIC DNA]</scope>
    <source>
        <strain evidence="2 3">JCM 14978</strain>
    </source>
</reference>